<dbReference type="EMBL" id="BAABEY010000002">
    <property type="protein sequence ID" value="GAA4432704.1"/>
    <property type="molecule type" value="Genomic_DNA"/>
</dbReference>
<accession>A0ABP8LQM6</accession>
<dbReference type="PANTHER" id="PTHR38764:SF1">
    <property type="entry name" value="ACYL CARRIER PROTEIN PHOSPHODIESTERASE"/>
    <property type="match status" value="1"/>
</dbReference>
<keyword evidence="2" id="KW-0378">Hydrolase</keyword>
<evidence type="ECO:0000256" key="3">
    <source>
        <dbReference type="ARBA" id="ARBA00023098"/>
    </source>
</evidence>
<organism evidence="4 5">
    <name type="scientific">Ravibacter arvi</name>
    <dbReference type="NCBI Taxonomy" id="2051041"/>
    <lineage>
        <taxon>Bacteria</taxon>
        <taxon>Pseudomonadati</taxon>
        <taxon>Bacteroidota</taxon>
        <taxon>Cytophagia</taxon>
        <taxon>Cytophagales</taxon>
        <taxon>Spirosomataceae</taxon>
        <taxon>Ravibacter</taxon>
    </lineage>
</organism>
<name>A0ABP8LQM6_9BACT</name>
<keyword evidence="3" id="KW-0443">Lipid metabolism</keyword>
<comment type="caution">
    <text evidence="4">The sequence shown here is derived from an EMBL/GenBank/DDBJ whole genome shotgun (WGS) entry which is preliminary data.</text>
</comment>
<sequence>MGNFSGDYVKGKLDFTKKMGFDPDFLDGLRLHRFIDHLTDTHPIVKEMIRQLRGHYGRGASIVTDIAFDHFLARNFNRFYDLSLRDFVNGFYKVYSEYSDLIPVEMRPLAESLVENDWLFKYREWETVERTLKSMARRYTFLGDFSRSPTMFKENLGTFEAYFLEFYPGLKRECERFLAGRGVGESEGGDLELS</sequence>
<dbReference type="PANTHER" id="PTHR38764">
    <property type="entry name" value="ACYL CARRIER PROTEIN PHOSPHODIESTERASE"/>
    <property type="match status" value="1"/>
</dbReference>
<evidence type="ECO:0000313" key="5">
    <source>
        <dbReference type="Proteomes" id="UP001501508"/>
    </source>
</evidence>
<dbReference type="InterPro" id="IPR007431">
    <property type="entry name" value="ACP_PD"/>
</dbReference>
<keyword evidence="5" id="KW-1185">Reference proteome</keyword>
<evidence type="ECO:0000256" key="2">
    <source>
        <dbReference type="ARBA" id="ARBA00022801"/>
    </source>
</evidence>
<evidence type="ECO:0000313" key="4">
    <source>
        <dbReference type="EMBL" id="GAA4432704.1"/>
    </source>
</evidence>
<evidence type="ECO:0000256" key="1">
    <source>
        <dbReference type="ARBA" id="ARBA00022516"/>
    </source>
</evidence>
<proteinExistence type="predicted"/>
<dbReference type="Pfam" id="PF04336">
    <property type="entry name" value="ACP_PD"/>
    <property type="match status" value="1"/>
</dbReference>
<keyword evidence="1" id="KW-0444">Lipid biosynthesis</keyword>
<protein>
    <submittedName>
        <fullName evidence="4">ACP phosphodiesterase</fullName>
    </submittedName>
</protein>
<reference evidence="5" key="1">
    <citation type="journal article" date="2019" name="Int. J. Syst. Evol. Microbiol.">
        <title>The Global Catalogue of Microorganisms (GCM) 10K type strain sequencing project: providing services to taxonomists for standard genome sequencing and annotation.</title>
        <authorList>
            <consortium name="The Broad Institute Genomics Platform"/>
            <consortium name="The Broad Institute Genome Sequencing Center for Infectious Disease"/>
            <person name="Wu L."/>
            <person name="Ma J."/>
        </authorList>
    </citation>
    <scope>NUCLEOTIDE SEQUENCE [LARGE SCALE GENOMIC DNA]</scope>
    <source>
        <strain evidence="5">JCM 31920</strain>
    </source>
</reference>
<gene>
    <name evidence="4" type="ORF">GCM10023091_05230</name>
</gene>
<dbReference type="Proteomes" id="UP001501508">
    <property type="component" value="Unassembled WGS sequence"/>
</dbReference>